<dbReference type="Gene3D" id="2.115.10.20">
    <property type="entry name" value="Glycosyl hydrolase domain, family 43"/>
    <property type="match status" value="1"/>
</dbReference>
<feature type="region of interest" description="Disordered" evidence="7">
    <location>
        <begin position="314"/>
        <end position="395"/>
    </location>
</feature>
<dbReference type="CDD" id="cd09000">
    <property type="entry name" value="GH43_SXA-like"/>
    <property type="match status" value="1"/>
</dbReference>
<evidence type="ECO:0000256" key="6">
    <source>
        <dbReference type="RuleBase" id="RU361187"/>
    </source>
</evidence>
<evidence type="ECO:0000256" key="2">
    <source>
        <dbReference type="ARBA" id="ARBA00022801"/>
    </source>
</evidence>
<dbReference type="SUPFAM" id="SSF49899">
    <property type="entry name" value="Concanavalin A-like lectins/glucanases"/>
    <property type="match status" value="1"/>
</dbReference>
<evidence type="ECO:0000313" key="9">
    <source>
        <dbReference type="EMBL" id="GGK91771.1"/>
    </source>
</evidence>
<dbReference type="GO" id="GO:0005975">
    <property type="term" value="P:carbohydrate metabolic process"/>
    <property type="evidence" value="ECO:0007669"/>
    <property type="project" value="InterPro"/>
</dbReference>
<comment type="similarity">
    <text evidence="1 6">Belongs to the glycosyl hydrolase 43 family.</text>
</comment>
<dbReference type="InterPro" id="IPR051795">
    <property type="entry name" value="Glycosyl_Hydrlase_43"/>
</dbReference>
<comment type="caution">
    <text evidence="9">The sequence shown here is derived from an EMBL/GenBank/DDBJ whole genome shotgun (WGS) entry which is preliminary data.</text>
</comment>
<dbReference type="Pfam" id="PF04616">
    <property type="entry name" value="Glyco_hydro_43"/>
    <property type="match status" value="1"/>
</dbReference>
<dbReference type="PANTHER" id="PTHR42812:SF12">
    <property type="entry name" value="BETA-XYLOSIDASE-RELATED"/>
    <property type="match status" value="1"/>
</dbReference>
<organism evidence="9 10">
    <name type="scientific">Mangrovihabitans endophyticus</name>
    <dbReference type="NCBI Taxonomy" id="1751298"/>
    <lineage>
        <taxon>Bacteria</taxon>
        <taxon>Bacillati</taxon>
        <taxon>Actinomycetota</taxon>
        <taxon>Actinomycetes</taxon>
        <taxon>Micromonosporales</taxon>
        <taxon>Micromonosporaceae</taxon>
        <taxon>Mangrovihabitans</taxon>
    </lineage>
</organism>
<name>A0A8J3FPQ3_9ACTN</name>
<dbReference type="InterPro" id="IPR023296">
    <property type="entry name" value="Glyco_hydro_beta-prop_sf"/>
</dbReference>
<dbReference type="Pfam" id="PF17851">
    <property type="entry name" value="GH43_C2"/>
    <property type="match status" value="1"/>
</dbReference>
<dbReference type="Gene3D" id="2.60.120.200">
    <property type="match status" value="1"/>
</dbReference>
<reference evidence="9" key="2">
    <citation type="submission" date="2020-09" db="EMBL/GenBank/DDBJ databases">
        <authorList>
            <person name="Sun Q."/>
            <person name="Zhou Y."/>
        </authorList>
    </citation>
    <scope>NUCLEOTIDE SEQUENCE</scope>
    <source>
        <strain evidence="9">CGMCC 4.7299</strain>
    </source>
</reference>
<sequence length="551" mass="60122">MTLTAPRRSAPATIRNPVLPGFHPDPSVLRVGADFYLATSTFEWFPAVRLHHSRDLAHWRELGGALTRRRLVDLLGTPDSGGVWAPCLSYADGLFHLVFTNVAGYAGGFWDTPNFLTTAPSPAGPWSPPVPLHARGFDPSLFHDDGRSWLLSVQCDWRPGRAWAGGIVAQEYDRARRTLTGDAVIIFDGTGAGCTEGPHVYRRDGWYYLVTAEGGTGWDHRVTVARSRSVLGPYEPDPAGPMLTAAHRPDLELQKAGHGSLVDTPHGEWYLAHLTARPLTERGACVLGRETALQSVTWPAGGCPRVDGAVPHAEVPAPALTPHPWPDTGDGFGRPDPGPPQPGPQRLGPQQLGPPQLGPQWSTLRRPAGPDWVSLTERPGHLRLRGGQSPSSRAETSLVARRLAHRRARFAVRVEFAPASYQHLAGLVAYYNTRNWHYAHLTRHDDGRVVADLLSCDRGRLIRHDVPVPVDGPVTLRADVDGAVLRFAHDDVWWPVHLDATVLSDEHATEVAGGQPQVWGFTGAFLGVWCQDLTGGGRHADFSEPRYEPLG</sequence>
<evidence type="ECO:0000256" key="5">
    <source>
        <dbReference type="PIRSR" id="PIRSR606710-2"/>
    </source>
</evidence>
<dbReference type="AlphaFoldDB" id="A0A8J3FPQ3"/>
<feature type="site" description="Important for catalytic activity, responsible for pKa modulation of the active site Glu and correct orientation of both the proton donor and substrate" evidence="5">
    <location>
        <position position="138"/>
    </location>
</feature>
<evidence type="ECO:0000256" key="3">
    <source>
        <dbReference type="ARBA" id="ARBA00023295"/>
    </source>
</evidence>
<dbReference type="EMBL" id="BMMX01000009">
    <property type="protein sequence ID" value="GGK91771.1"/>
    <property type="molecule type" value="Genomic_DNA"/>
</dbReference>
<keyword evidence="2 6" id="KW-0378">Hydrolase</keyword>
<keyword evidence="10" id="KW-1185">Reference proteome</keyword>
<evidence type="ECO:0000259" key="8">
    <source>
        <dbReference type="Pfam" id="PF17851"/>
    </source>
</evidence>
<evidence type="ECO:0000256" key="4">
    <source>
        <dbReference type="PIRSR" id="PIRSR606710-1"/>
    </source>
</evidence>
<dbReference type="PANTHER" id="PTHR42812">
    <property type="entry name" value="BETA-XYLOSIDASE"/>
    <property type="match status" value="1"/>
</dbReference>
<dbReference type="InterPro" id="IPR006710">
    <property type="entry name" value="Glyco_hydro_43"/>
</dbReference>
<reference evidence="9" key="1">
    <citation type="journal article" date="2014" name="Int. J. Syst. Evol. Microbiol.">
        <title>Complete genome sequence of Corynebacterium casei LMG S-19264T (=DSM 44701T), isolated from a smear-ripened cheese.</title>
        <authorList>
            <consortium name="US DOE Joint Genome Institute (JGI-PGF)"/>
            <person name="Walter F."/>
            <person name="Albersmeier A."/>
            <person name="Kalinowski J."/>
            <person name="Ruckert C."/>
        </authorList>
    </citation>
    <scope>NUCLEOTIDE SEQUENCE</scope>
    <source>
        <strain evidence="9">CGMCC 4.7299</strain>
    </source>
</reference>
<protein>
    <submittedName>
        <fullName evidence="9">Xylan 1,4-beta-xylosidase</fullName>
    </submittedName>
</protein>
<evidence type="ECO:0000256" key="1">
    <source>
        <dbReference type="ARBA" id="ARBA00009865"/>
    </source>
</evidence>
<feature type="compositionally biased region" description="Low complexity" evidence="7">
    <location>
        <begin position="344"/>
        <end position="360"/>
    </location>
</feature>
<accession>A0A8J3FPQ3</accession>
<dbReference type="InterPro" id="IPR041542">
    <property type="entry name" value="GH43_C2"/>
</dbReference>
<evidence type="ECO:0000256" key="7">
    <source>
        <dbReference type="SAM" id="MobiDB-lite"/>
    </source>
</evidence>
<dbReference type="Proteomes" id="UP000656042">
    <property type="component" value="Unassembled WGS sequence"/>
</dbReference>
<dbReference type="GO" id="GO:0004553">
    <property type="term" value="F:hydrolase activity, hydrolyzing O-glycosyl compounds"/>
    <property type="evidence" value="ECO:0007669"/>
    <property type="project" value="InterPro"/>
</dbReference>
<gene>
    <name evidence="9" type="ORF">GCM10012284_27100</name>
</gene>
<dbReference type="InterPro" id="IPR013320">
    <property type="entry name" value="ConA-like_dom_sf"/>
</dbReference>
<feature type="domain" description="Beta-xylosidase C-terminal Concanavalin A-like" evidence="8">
    <location>
        <begin position="355"/>
        <end position="548"/>
    </location>
</feature>
<keyword evidence="3 6" id="KW-0326">Glycosidase</keyword>
<evidence type="ECO:0000313" key="10">
    <source>
        <dbReference type="Proteomes" id="UP000656042"/>
    </source>
</evidence>
<feature type="active site" description="Proton acceptor" evidence="4">
    <location>
        <position position="25"/>
    </location>
</feature>
<proteinExistence type="inferred from homology"/>
<feature type="active site" description="Proton donor" evidence="4">
    <location>
        <position position="196"/>
    </location>
</feature>
<dbReference type="RefSeq" id="WP_189079532.1">
    <property type="nucleotide sequence ID" value="NZ_BMMX01000009.1"/>
</dbReference>
<dbReference type="SUPFAM" id="SSF75005">
    <property type="entry name" value="Arabinanase/levansucrase/invertase"/>
    <property type="match status" value="1"/>
</dbReference>